<sequence>MRAASITPLIQAAAVSAIRIIQSNDDGWAEANLRVFNDALIAAGHDVLLSGPAETIFQGASQDEDPVDRTEACGYDSCPANSGAFGSNATRPDLNWVNSYPDGEAPELALSGPNVGWNVCIAAQYSGTVGVAAFAAHNRSVPAIAFSGASYSQAPWSEDPPPAASVVYAKLAMTLTEHIVAQGAPYLPEDTFLNVNFPEAEGDCADAANYEWILTRIKPGVASAPDAEWCGSRDLPNEIDIAEMRGCYISVSIADASDKATINDSRQKVVLDKLQDLLSCLP</sequence>
<accession>A0ACC0VER6</accession>
<dbReference type="EMBL" id="CM047940">
    <property type="protein sequence ID" value="KAI9903953.1"/>
    <property type="molecule type" value="Genomic_DNA"/>
</dbReference>
<dbReference type="Proteomes" id="UP001163324">
    <property type="component" value="Chromosome 1"/>
</dbReference>
<proteinExistence type="predicted"/>
<comment type="caution">
    <text evidence="1">The sequence shown here is derived from an EMBL/GenBank/DDBJ whole genome shotgun (WGS) entry which is preliminary data.</text>
</comment>
<reference evidence="1" key="1">
    <citation type="submission" date="2022-10" db="EMBL/GenBank/DDBJ databases">
        <title>Complete Genome of Trichothecium roseum strain YXFP-22015, a Plant Pathogen Isolated from Citrus.</title>
        <authorList>
            <person name="Wang Y."/>
            <person name="Zhu L."/>
        </authorList>
    </citation>
    <scope>NUCLEOTIDE SEQUENCE</scope>
    <source>
        <strain evidence="1">YXFP-22015</strain>
    </source>
</reference>
<evidence type="ECO:0000313" key="2">
    <source>
        <dbReference type="Proteomes" id="UP001163324"/>
    </source>
</evidence>
<evidence type="ECO:0000313" key="1">
    <source>
        <dbReference type="EMBL" id="KAI9903953.1"/>
    </source>
</evidence>
<name>A0ACC0VER6_9HYPO</name>
<gene>
    <name evidence="1" type="ORF">N3K66_000482</name>
</gene>
<protein>
    <submittedName>
        <fullName evidence="1">Uncharacterized protein</fullName>
    </submittedName>
</protein>
<organism evidence="1 2">
    <name type="scientific">Trichothecium roseum</name>
    <dbReference type="NCBI Taxonomy" id="47278"/>
    <lineage>
        <taxon>Eukaryota</taxon>
        <taxon>Fungi</taxon>
        <taxon>Dikarya</taxon>
        <taxon>Ascomycota</taxon>
        <taxon>Pezizomycotina</taxon>
        <taxon>Sordariomycetes</taxon>
        <taxon>Hypocreomycetidae</taxon>
        <taxon>Hypocreales</taxon>
        <taxon>Hypocreales incertae sedis</taxon>
        <taxon>Trichothecium</taxon>
    </lineage>
</organism>
<keyword evidence="2" id="KW-1185">Reference proteome</keyword>